<feature type="region of interest" description="Disordered" evidence="1">
    <location>
        <begin position="130"/>
        <end position="164"/>
    </location>
</feature>
<protein>
    <submittedName>
        <fullName evidence="2">Uncharacterized protein</fullName>
    </submittedName>
</protein>
<evidence type="ECO:0000313" key="2">
    <source>
        <dbReference type="EMBL" id="OYQ15005.1"/>
    </source>
</evidence>
<dbReference type="Proteomes" id="UP000216164">
    <property type="component" value="Unassembled WGS sequence"/>
</dbReference>
<sequence length="190" mass="20594">MCRCSMSAEVVFAHDGINEAVKHLCDAHPEGGRLLRPLLGYVGMFAPVKTEMRRDRVAAILRELVPLIHEGTVRDTHGVTHAAPLDYWRQAFEEMAGRRDAGALKLPLKSHGYLQTVVVGLASKSAASAERRTEAQRAGHAGAGTAPERQQAVTVADAKRPMPADIRKTLLSAAGSRRAETIEHQTTSND</sequence>
<organism evidence="2 3">
    <name type="scientific">Ralstonia solanacearum K60</name>
    <dbReference type="NCBI Taxonomy" id="1091042"/>
    <lineage>
        <taxon>Bacteria</taxon>
        <taxon>Pseudomonadati</taxon>
        <taxon>Pseudomonadota</taxon>
        <taxon>Betaproteobacteria</taxon>
        <taxon>Burkholderiales</taxon>
        <taxon>Burkholderiaceae</taxon>
        <taxon>Ralstonia</taxon>
        <taxon>Ralstonia solanacearum species complex</taxon>
    </lineage>
</organism>
<accession>A0AAP8D6F3</accession>
<feature type="region of interest" description="Disordered" evidence="1">
    <location>
        <begin position="171"/>
        <end position="190"/>
    </location>
</feature>
<evidence type="ECO:0000313" key="3">
    <source>
        <dbReference type="Proteomes" id="UP000216164"/>
    </source>
</evidence>
<evidence type="ECO:0000256" key="1">
    <source>
        <dbReference type="SAM" id="MobiDB-lite"/>
    </source>
</evidence>
<proteinExistence type="predicted"/>
<gene>
    <name evidence="2" type="ORF">B7R77_02940</name>
</gene>
<reference evidence="2 3" key="1">
    <citation type="submission" date="2017-04" db="EMBL/GenBank/DDBJ databases">
        <title>Genome Announcement: Closed genomes of Ralstonia solanacearum strains K60, UW551, and UW700.</title>
        <authorList>
            <person name="Hayes M."/>
            <person name="Macintyre A.M."/>
            <person name="Allen C."/>
        </authorList>
    </citation>
    <scope>NUCLEOTIDE SEQUENCE [LARGE SCALE GENOMIC DNA]</scope>
    <source>
        <strain evidence="2 3">UW25</strain>
    </source>
</reference>
<dbReference type="EMBL" id="NCTK01000001">
    <property type="protein sequence ID" value="OYQ15005.1"/>
    <property type="molecule type" value="Genomic_DNA"/>
</dbReference>
<comment type="caution">
    <text evidence="2">The sequence shown here is derived from an EMBL/GenBank/DDBJ whole genome shotgun (WGS) entry which is preliminary data.</text>
</comment>
<name>A0AAP8D6F3_RALSL</name>
<dbReference type="AlphaFoldDB" id="A0AAP8D6F3"/>